<dbReference type="InterPro" id="IPR001486">
    <property type="entry name" value="Hemoglobin_trunc"/>
</dbReference>
<dbReference type="GO" id="GO:0019825">
    <property type="term" value="F:oxygen binding"/>
    <property type="evidence" value="ECO:0007669"/>
    <property type="project" value="InterPro"/>
</dbReference>
<dbReference type="InterPro" id="IPR019795">
    <property type="entry name" value="Globin_bac-like_CS"/>
</dbReference>
<dbReference type="Pfam" id="PF01152">
    <property type="entry name" value="Bac_globin"/>
    <property type="match status" value="1"/>
</dbReference>
<keyword evidence="5 6" id="KW-0408">Iron</keyword>
<organism evidence="7 8">
    <name type="scientific">Rhodoferax lacus</name>
    <dbReference type="NCBI Taxonomy" id="2184758"/>
    <lineage>
        <taxon>Bacteria</taxon>
        <taxon>Pseudomonadati</taxon>
        <taxon>Pseudomonadota</taxon>
        <taxon>Betaproteobacteria</taxon>
        <taxon>Burkholderiales</taxon>
        <taxon>Comamonadaceae</taxon>
        <taxon>Rhodoferax</taxon>
    </lineage>
</organism>
<comment type="caution">
    <text evidence="7">The sequence shown here is derived from an EMBL/GenBank/DDBJ whole genome shotgun (WGS) entry which is preliminary data.</text>
</comment>
<reference evidence="7" key="1">
    <citation type="submission" date="2018-05" db="EMBL/GenBank/DDBJ databases">
        <title>Rhodoferax soyangensis sp.nov., isolated from an oligotrophic freshwater lake.</title>
        <authorList>
            <person name="Park M."/>
        </authorList>
    </citation>
    <scope>NUCLEOTIDE SEQUENCE [LARGE SCALE GENOMIC DNA]</scope>
    <source>
        <strain evidence="7">IMCC26218</strain>
    </source>
</reference>
<evidence type="ECO:0000313" key="7">
    <source>
        <dbReference type="EMBL" id="RFO97306.1"/>
    </source>
</evidence>
<dbReference type="Gene3D" id="1.10.490.10">
    <property type="entry name" value="Globins"/>
    <property type="match status" value="1"/>
</dbReference>
<dbReference type="PROSITE" id="PS01213">
    <property type="entry name" value="GLOBIN_FAM_2"/>
    <property type="match status" value="1"/>
</dbReference>
<keyword evidence="8" id="KW-1185">Reference proteome</keyword>
<keyword evidence="2" id="KW-0813">Transport</keyword>
<dbReference type="InterPro" id="IPR009050">
    <property type="entry name" value="Globin-like_sf"/>
</dbReference>
<evidence type="ECO:0000256" key="4">
    <source>
        <dbReference type="ARBA" id="ARBA00022723"/>
    </source>
</evidence>
<comment type="cofactor">
    <cofactor evidence="1">
        <name>heme</name>
        <dbReference type="ChEBI" id="CHEBI:30413"/>
    </cofactor>
</comment>
<keyword evidence="3 6" id="KW-0349">Heme</keyword>
<sequence>MNQVTTTLYERLGRREGITRITADLMKNHLANPLVNARYMNSEDLARVERRAVEFFCAGTGGPESYSGKDMVATHKGMNINEQEFMTVIDDAMDALQKNGIDEAVRNEVLAILWSMRREVLRV</sequence>
<dbReference type="SUPFAM" id="SSF46458">
    <property type="entry name" value="Globin-like"/>
    <property type="match status" value="1"/>
</dbReference>
<dbReference type="Proteomes" id="UP000260665">
    <property type="component" value="Unassembled WGS sequence"/>
</dbReference>
<evidence type="ECO:0000256" key="1">
    <source>
        <dbReference type="ARBA" id="ARBA00001971"/>
    </source>
</evidence>
<evidence type="ECO:0000256" key="6">
    <source>
        <dbReference type="PIRSR" id="PIRSR601486-1"/>
    </source>
</evidence>
<evidence type="ECO:0000256" key="2">
    <source>
        <dbReference type="ARBA" id="ARBA00022448"/>
    </source>
</evidence>
<dbReference type="InterPro" id="IPR012292">
    <property type="entry name" value="Globin/Proto"/>
</dbReference>
<dbReference type="GO" id="GO:0015671">
    <property type="term" value="P:oxygen transport"/>
    <property type="evidence" value="ECO:0007669"/>
    <property type="project" value="InterPro"/>
</dbReference>
<dbReference type="AlphaFoldDB" id="A0A3E1RD62"/>
<accession>A0A3E1RD62</accession>
<gene>
    <name evidence="7" type="ORF">DIC66_09265</name>
</gene>
<dbReference type="CDD" id="cd00454">
    <property type="entry name" value="TrHb1_N"/>
    <property type="match status" value="1"/>
</dbReference>
<name>A0A3E1RD62_9BURK</name>
<proteinExistence type="predicted"/>
<dbReference type="GO" id="GO:0046872">
    <property type="term" value="F:metal ion binding"/>
    <property type="evidence" value="ECO:0007669"/>
    <property type="project" value="UniProtKB-KW"/>
</dbReference>
<evidence type="ECO:0000256" key="5">
    <source>
        <dbReference type="ARBA" id="ARBA00023004"/>
    </source>
</evidence>
<dbReference type="GO" id="GO:0020037">
    <property type="term" value="F:heme binding"/>
    <property type="evidence" value="ECO:0007669"/>
    <property type="project" value="InterPro"/>
</dbReference>
<feature type="binding site" description="distal binding residue" evidence="6">
    <location>
        <position position="75"/>
    </location>
    <ligand>
        <name>heme</name>
        <dbReference type="ChEBI" id="CHEBI:30413"/>
    </ligand>
    <ligandPart>
        <name>Fe</name>
        <dbReference type="ChEBI" id="CHEBI:18248"/>
    </ligandPart>
</feature>
<evidence type="ECO:0000313" key="8">
    <source>
        <dbReference type="Proteomes" id="UP000260665"/>
    </source>
</evidence>
<dbReference type="EMBL" id="QFZK01000004">
    <property type="protein sequence ID" value="RFO97306.1"/>
    <property type="molecule type" value="Genomic_DNA"/>
</dbReference>
<dbReference type="RefSeq" id="WP_117176362.1">
    <property type="nucleotide sequence ID" value="NZ_QFZK01000004.1"/>
</dbReference>
<dbReference type="OrthoDB" id="9795814at2"/>
<keyword evidence="4 6" id="KW-0479">Metal-binding</keyword>
<protein>
    <submittedName>
        <fullName evidence="7">Group 1 truncated hemoglobin</fullName>
    </submittedName>
</protein>
<evidence type="ECO:0000256" key="3">
    <source>
        <dbReference type="ARBA" id="ARBA00022617"/>
    </source>
</evidence>